<evidence type="ECO:0000313" key="2">
    <source>
        <dbReference type="EMBL" id="KAJ7368031.1"/>
    </source>
</evidence>
<feature type="region of interest" description="Disordered" evidence="1">
    <location>
        <begin position="179"/>
        <end position="326"/>
    </location>
</feature>
<feature type="region of interest" description="Disordered" evidence="1">
    <location>
        <begin position="348"/>
        <end position="409"/>
    </location>
</feature>
<dbReference type="Proteomes" id="UP001218218">
    <property type="component" value="Unassembled WGS sequence"/>
</dbReference>
<feature type="compositionally biased region" description="Basic and acidic residues" evidence="1">
    <location>
        <begin position="381"/>
        <end position="401"/>
    </location>
</feature>
<organism evidence="2 3">
    <name type="scientific">Mycena albidolilacea</name>
    <dbReference type="NCBI Taxonomy" id="1033008"/>
    <lineage>
        <taxon>Eukaryota</taxon>
        <taxon>Fungi</taxon>
        <taxon>Dikarya</taxon>
        <taxon>Basidiomycota</taxon>
        <taxon>Agaricomycotina</taxon>
        <taxon>Agaricomycetes</taxon>
        <taxon>Agaricomycetidae</taxon>
        <taxon>Agaricales</taxon>
        <taxon>Marasmiineae</taxon>
        <taxon>Mycenaceae</taxon>
        <taxon>Mycena</taxon>
    </lineage>
</organism>
<feature type="compositionally biased region" description="Polar residues" evidence="1">
    <location>
        <begin position="256"/>
        <end position="265"/>
    </location>
</feature>
<feature type="compositionally biased region" description="Low complexity" evidence="1">
    <location>
        <begin position="182"/>
        <end position="192"/>
    </location>
</feature>
<evidence type="ECO:0000256" key="1">
    <source>
        <dbReference type="SAM" id="MobiDB-lite"/>
    </source>
</evidence>
<name>A0AAD7AU05_9AGAR</name>
<evidence type="ECO:0000313" key="3">
    <source>
        <dbReference type="Proteomes" id="UP001218218"/>
    </source>
</evidence>
<feature type="region of interest" description="Disordered" evidence="1">
    <location>
        <begin position="126"/>
        <end position="151"/>
    </location>
</feature>
<feature type="compositionally biased region" description="Low complexity" evidence="1">
    <location>
        <begin position="274"/>
        <end position="289"/>
    </location>
</feature>
<sequence length="577" mass="62889">MSSNKSVDLANSSTMDVDSQILIAGHLYPVHSAHSIAELNEQDTVLKQNGSTIVQRHNTSIHEAHLATPVHGTGSATPLSKRNIFSSLSHPVQPIVDSYIDIGVAWNNIAPSIPKDMVPKQLPFGTITSASGLNQASQPPSPKGRRAEKYIDHSPEYSWTLGDKLGGLLNESKSTANLSFGTPTPLLPKTKPNGQQITSHLSTPHKEYSSPPTPSSSTPKPVKRTHPTVAIRGVDKTVFTPPSRPVSVINACYPQHTASSPNPRTTPAPHLRRTPSSPTTTDCSSPSFSDLSRGRAWSQFSHQSGGFSPATTPPQSPIIAEPPSASLDVTLEQKETQKYVNVRRDFGEDRFGDDNMIAAVPPKDVAKSPVAKPRQKAATKRHVEEPKNKPKKAPERKHETKPNTPPKAPIAVRAIPFHISHLSISQQTSSSYGTKKRLASAESFPVPEPKRQEVVCDVLPRATIVGKKALPPSTLVRWTNTLLSSEELIVSHERPGPGEIPRLVAFVKQLEANIDAIDAKWVLKKERTRFVGSEEYSMNKLELLEFIVDGYKPHDPDGKLPSAARKVIARWRGLATK</sequence>
<proteinExistence type="predicted"/>
<keyword evidence="3" id="KW-1185">Reference proteome</keyword>
<feature type="compositionally biased region" description="Polar residues" evidence="1">
    <location>
        <begin position="298"/>
        <end position="310"/>
    </location>
</feature>
<dbReference type="EMBL" id="JARIHO010000001">
    <property type="protein sequence ID" value="KAJ7368031.1"/>
    <property type="molecule type" value="Genomic_DNA"/>
</dbReference>
<gene>
    <name evidence="2" type="ORF">DFH08DRAFT_830125</name>
</gene>
<feature type="compositionally biased region" description="Polar residues" evidence="1">
    <location>
        <begin position="193"/>
        <end position="202"/>
    </location>
</feature>
<accession>A0AAD7AU05</accession>
<feature type="compositionally biased region" description="Polar residues" evidence="1">
    <location>
        <begin position="126"/>
        <end position="138"/>
    </location>
</feature>
<dbReference type="AlphaFoldDB" id="A0AAD7AU05"/>
<protein>
    <submittedName>
        <fullName evidence="2">Uncharacterized protein</fullName>
    </submittedName>
</protein>
<comment type="caution">
    <text evidence="2">The sequence shown here is derived from an EMBL/GenBank/DDBJ whole genome shotgun (WGS) entry which is preliminary data.</text>
</comment>
<reference evidence="2" key="1">
    <citation type="submission" date="2023-03" db="EMBL/GenBank/DDBJ databases">
        <title>Massive genome expansion in bonnet fungi (Mycena s.s.) driven by repeated elements and novel gene families across ecological guilds.</title>
        <authorList>
            <consortium name="Lawrence Berkeley National Laboratory"/>
            <person name="Harder C.B."/>
            <person name="Miyauchi S."/>
            <person name="Viragh M."/>
            <person name="Kuo A."/>
            <person name="Thoen E."/>
            <person name="Andreopoulos B."/>
            <person name="Lu D."/>
            <person name="Skrede I."/>
            <person name="Drula E."/>
            <person name="Henrissat B."/>
            <person name="Morin E."/>
            <person name="Kohler A."/>
            <person name="Barry K."/>
            <person name="LaButti K."/>
            <person name="Morin E."/>
            <person name="Salamov A."/>
            <person name="Lipzen A."/>
            <person name="Mereny Z."/>
            <person name="Hegedus B."/>
            <person name="Baldrian P."/>
            <person name="Stursova M."/>
            <person name="Weitz H."/>
            <person name="Taylor A."/>
            <person name="Grigoriev I.V."/>
            <person name="Nagy L.G."/>
            <person name="Martin F."/>
            <person name="Kauserud H."/>
        </authorList>
    </citation>
    <scope>NUCLEOTIDE SEQUENCE</scope>
    <source>
        <strain evidence="2">CBHHK002</strain>
    </source>
</reference>